<feature type="compositionally biased region" description="Pro residues" evidence="1">
    <location>
        <begin position="105"/>
        <end position="119"/>
    </location>
</feature>
<evidence type="ECO:0000313" key="3">
    <source>
        <dbReference type="Proteomes" id="UP000759443"/>
    </source>
</evidence>
<feature type="compositionally biased region" description="Low complexity" evidence="1">
    <location>
        <begin position="120"/>
        <end position="130"/>
    </location>
</feature>
<feature type="region of interest" description="Disordered" evidence="1">
    <location>
        <begin position="105"/>
        <end position="196"/>
    </location>
</feature>
<evidence type="ECO:0000256" key="1">
    <source>
        <dbReference type="SAM" id="MobiDB-lite"/>
    </source>
</evidence>
<sequence length="196" mass="20648">MLQHSRDNSSFCICRTQVPTPSLLLPSPEGGGLCRASRGRHATGDDDGENQSRKISVTAIFPRSPLAAGIVSPQAGTEPRRTRSRSARLMAFIVESIVGSRCWPLPKPSHHPPASPPPATASSSPHAAKTCPQASHQPHPTNPAPTKKPPPFSPPSDPVPHSTRPALGYTGERRRRGGAGALGAWSMTWTAMPGAA</sequence>
<dbReference type="Proteomes" id="UP000759443">
    <property type="component" value="Unassembled WGS sequence"/>
</dbReference>
<protein>
    <submittedName>
        <fullName evidence="2">Uncharacterized protein</fullName>
    </submittedName>
</protein>
<dbReference type="EMBL" id="JAGGJU010000010">
    <property type="protein sequence ID" value="MBP1852050.1"/>
    <property type="molecule type" value="Genomic_DNA"/>
</dbReference>
<comment type="caution">
    <text evidence="2">The sequence shown here is derived from an EMBL/GenBank/DDBJ whole genome shotgun (WGS) entry which is preliminary data.</text>
</comment>
<feature type="region of interest" description="Disordered" evidence="1">
    <location>
        <begin position="24"/>
        <end position="52"/>
    </location>
</feature>
<evidence type="ECO:0000313" key="2">
    <source>
        <dbReference type="EMBL" id="MBP1852050.1"/>
    </source>
</evidence>
<name>A0ABS4E273_9HYPH</name>
<proteinExistence type="predicted"/>
<gene>
    <name evidence="2" type="ORF">J2Z17_003505</name>
</gene>
<reference evidence="2 3" key="1">
    <citation type="submission" date="2021-03" db="EMBL/GenBank/DDBJ databases">
        <title>Genomic Encyclopedia of Type Strains, Phase IV (KMG-IV): sequencing the most valuable type-strain genomes for metagenomic binning, comparative biology and taxonomic classification.</title>
        <authorList>
            <person name="Goeker M."/>
        </authorList>
    </citation>
    <scope>NUCLEOTIDE SEQUENCE [LARGE SCALE GENOMIC DNA]</scope>
    <source>
        <strain evidence="2 3">DSM 21600</strain>
    </source>
</reference>
<keyword evidence="3" id="KW-1185">Reference proteome</keyword>
<organism evidence="2 3">
    <name type="scientific">Rhizobium halophytocola</name>
    <dbReference type="NCBI Taxonomy" id="735519"/>
    <lineage>
        <taxon>Bacteria</taxon>
        <taxon>Pseudomonadati</taxon>
        <taxon>Pseudomonadota</taxon>
        <taxon>Alphaproteobacteria</taxon>
        <taxon>Hyphomicrobiales</taxon>
        <taxon>Rhizobiaceae</taxon>
        <taxon>Rhizobium/Agrobacterium group</taxon>
        <taxon>Rhizobium</taxon>
    </lineage>
</organism>
<accession>A0ABS4E273</accession>
<feature type="compositionally biased region" description="Pro residues" evidence="1">
    <location>
        <begin position="140"/>
        <end position="158"/>
    </location>
</feature>